<dbReference type="KEGG" id="smax:FJR03_10275"/>
<reference evidence="1 2" key="1">
    <citation type="submission" date="2019-06" db="EMBL/GenBank/DDBJ databases">
        <title>Sulfurimonas gotlandica sp. nov., a chemoautotrophic and psychrotolerant epsilonproteobacterium isolated from a pelagic redoxcline, and an emended description of the genus Sulfurimonas.</title>
        <authorList>
            <person name="Wang S."/>
            <person name="Jiang L."/>
            <person name="Shao Z."/>
        </authorList>
    </citation>
    <scope>NUCLEOTIDE SEQUENCE [LARGE SCALE GENOMIC DNA]</scope>
    <source>
        <strain evidence="1 2">B2</strain>
    </source>
</reference>
<dbReference type="AlphaFoldDB" id="A0A7M1AY95"/>
<gene>
    <name evidence="1" type="ORF">FJR03_10275</name>
</gene>
<keyword evidence="2" id="KW-1185">Reference proteome</keyword>
<organism evidence="1 2">
    <name type="scientific">Sulfurimonas marina</name>
    <dbReference type="NCBI Taxonomy" id="2590551"/>
    <lineage>
        <taxon>Bacteria</taxon>
        <taxon>Pseudomonadati</taxon>
        <taxon>Campylobacterota</taxon>
        <taxon>Epsilonproteobacteria</taxon>
        <taxon>Campylobacterales</taxon>
        <taxon>Sulfurimonadaceae</taxon>
        <taxon>Sulfurimonas</taxon>
    </lineage>
</organism>
<sequence length="145" mass="16838">MQVTTEPDETTKALASLMKNVNGELRVVYYTEDQELFDNLDVEKKQQVDSFAKPFRALPRDHDMIIFKDIFNQHLRPEQILKTAYTTLANAAHIIIMEKKGTMAIEETIELLDKFEFRSPNYIENVVEGYDLVMAKKLHMWGNGL</sequence>
<evidence type="ECO:0000313" key="2">
    <source>
        <dbReference type="Proteomes" id="UP000593910"/>
    </source>
</evidence>
<name>A0A7M1AY95_9BACT</name>
<dbReference type="Proteomes" id="UP000593910">
    <property type="component" value="Chromosome"/>
</dbReference>
<accession>A0A7M1AY95</accession>
<protein>
    <submittedName>
        <fullName evidence="1">Uncharacterized protein</fullName>
    </submittedName>
</protein>
<proteinExistence type="predicted"/>
<evidence type="ECO:0000313" key="1">
    <source>
        <dbReference type="EMBL" id="QOP42414.1"/>
    </source>
</evidence>
<dbReference type="EMBL" id="CP041165">
    <property type="protein sequence ID" value="QOP42414.1"/>
    <property type="molecule type" value="Genomic_DNA"/>
</dbReference>